<keyword evidence="3" id="KW-1185">Reference proteome</keyword>
<dbReference type="Pfam" id="PF00561">
    <property type="entry name" value="Abhydrolase_1"/>
    <property type="match status" value="1"/>
</dbReference>
<dbReference type="InterPro" id="IPR050266">
    <property type="entry name" value="AB_hydrolase_sf"/>
</dbReference>
<dbReference type="EMBL" id="JARXVH010000002">
    <property type="protein sequence ID" value="MDH6214243.1"/>
    <property type="molecule type" value="Genomic_DNA"/>
</dbReference>
<protein>
    <submittedName>
        <fullName evidence="2">Pimeloyl-ACP methyl ester carboxylesterase</fullName>
    </submittedName>
</protein>
<sequence>MSDSTSTPLQALGICFEEYEYPYPVRFLQLSNDLQQVSMAYMDIPPSGQPNGNTVVLFHGKAFGSYYFRNVIEELTAAGYRVVAPDQIGWGKSPKPDIHYSFQLLAANTAALLDHLGIGKVAVLGHSTGGMTVVRFTRMNPDRVTHLVLEDPLGLADYRTGIPPQSEETLYRHELNWTDLATIRGYVEGYFVQPDPKVWEPLADVLVRVTLSADYPRWARAAALTFQMIYQQPVRHEYHQIAPPTLLVVGADDHTVPLGQYAKPADAARLGDFVALSAAAAKDIPRAKRVVIPDCGHIPHKELRHVGQAARHRQP</sequence>
<name>A0ABT6LD83_9ACTN</name>
<dbReference type="PANTHER" id="PTHR43798">
    <property type="entry name" value="MONOACYLGLYCEROL LIPASE"/>
    <property type="match status" value="1"/>
</dbReference>
<dbReference type="InterPro" id="IPR000073">
    <property type="entry name" value="AB_hydrolase_1"/>
</dbReference>
<evidence type="ECO:0000313" key="2">
    <source>
        <dbReference type="EMBL" id="MDH6214243.1"/>
    </source>
</evidence>
<gene>
    <name evidence="2" type="ORF">M2283_001526</name>
</gene>
<proteinExistence type="predicted"/>
<dbReference type="PRINTS" id="PR00111">
    <property type="entry name" value="ABHYDROLASE"/>
</dbReference>
<accession>A0ABT6LD83</accession>
<evidence type="ECO:0000313" key="3">
    <source>
        <dbReference type="Proteomes" id="UP001160499"/>
    </source>
</evidence>
<evidence type="ECO:0000259" key="1">
    <source>
        <dbReference type="Pfam" id="PF00561"/>
    </source>
</evidence>
<dbReference type="SUPFAM" id="SSF53474">
    <property type="entry name" value="alpha/beta-Hydrolases"/>
    <property type="match status" value="1"/>
</dbReference>
<dbReference type="Proteomes" id="UP001160499">
    <property type="component" value="Unassembled WGS sequence"/>
</dbReference>
<comment type="caution">
    <text evidence="2">The sequence shown here is derived from an EMBL/GenBank/DDBJ whole genome shotgun (WGS) entry which is preliminary data.</text>
</comment>
<feature type="domain" description="AB hydrolase-1" evidence="1">
    <location>
        <begin position="53"/>
        <end position="301"/>
    </location>
</feature>
<dbReference type="PANTHER" id="PTHR43798:SF33">
    <property type="entry name" value="HYDROLASE, PUTATIVE (AFU_ORTHOLOGUE AFUA_2G14860)-RELATED"/>
    <property type="match status" value="1"/>
</dbReference>
<reference evidence="2 3" key="1">
    <citation type="submission" date="2023-04" db="EMBL/GenBank/DDBJ databases">
        <title>Forest soil microbial communities from Buena Vista Peninsula, Colon Province, Panama.</title>
        <authorList>
            <person name="Bouskill N."/>
        </authorList>
    </citation>
    <scope>NUCLEOTIDE SEQUENCE [LARGE SCALE GENOMIC DNA]</scope>
    <source>
        <strain evidence="2 3">GGS1</strain>
    </source>
</reference>
<dbReference type="Gene3D" id="3.40.50.1820">
    <property type="entry name" value="alpha/beta hydrolase"/>
    <property type="match status" value="1"/>
</dbReference>
<dbReference type="RefSeq" id="WP_280875296.1">
    <property type="nucleotide sequence ID" value="NZ_JARXVH010000002.1"/>
</dbReference>
<dbReference type="InterPro" id="IPR029058">
    <property type="entry name" value="AB_hydrolase_fold"/>
</dbReference>
<organism evidence="2 3">
    <name type="scientific">Streptomyces pseudovenezuelae</name>
    <dbReference type="NCBI Taxonomy" id="67350"/>
    <lineage>
        <taxon>Bacteria</taxon>
        <taxon>Bacillati</taxon>
        <taxon>Actinomycetota</taxon>
        <taxon>Actinomycetes</taxon>
        <taxon>Kitasatosporales</taxon>
        <taxon>Streptomycetaceae</taxon>
        <taxon>Streptomyces</taxon>
        <taxon>Streptomyces aurantiacus group</taxon>
    </lineage>
</organism>